<keyword evidence="3" id="KW-1185">Reference proteome</keyword>
<gene>
    <name evidence="2" type="ORF">CEPIT_LOCUS38672</name>
</gene>
<dbReference type="Pfam" id="PF14244">
    <property type="entry name" value="Retrotran_gag_3"/>
    <property type="match status" value="1"/>
</dbReference>
<dbReference type="AlphaFoldDB" id="A0AAV0FZQ7"/>
<dbReference type="Proteomes" id="UP001152523">
    <property type="component" value="Unassembled WGS sequence"/>
</dbReference>
<dbReference type="InterPro" id="IPR029472">
    <property type="entry name" value="Copia-like_N"/>
</dbReference>
<reference evidence="2" key="1">
    <citation type="submission" date="2022-07" db="EMBL/GenBank/DDBJ databases">
        <authorList>
            <person name="Macas J."/>
            <person name="Novak P."/>
            <person name="Neumann P."/>
        </authorList>
    </citation>
    <scope>NUCLEOTIDE SEQUENCE</scope>
</reference>
<feature type="domain" description="Retrotransposon Copia-like N-terminal" evidence="1">
    <location>
        <begin position="24"/>
        <end position="72"/>
    </location>
</feature>
<evidence type="ECO:0000313" key="3">
    <source>
        <dbReference type="Proteomes" id="UP001152523"/>
    </source>
</evidence>
<dbReference type="EMBL" id="CAMAPF010001027">
    <property type="protein sequence ID" value="CAH9140857.1"/>
    <property type="molecule type" value="Genomic_DNA"/>
</dbReference>
<sequence>MVTSQSNDGRIRKINDPSSPYYLHNSDIPGINICGITLRGEENYREWSVAMRNAFRAKRKLGFLDGSIKLPEDKIDAEDWYTVNSMLVGWLISSTDVSLRPTIAYMDCVHDLWADMQQRFEAADGMRFHELKQALQNCKQAGDSVTAYFGRLKTIWDDFDGYRKIPTCTCGGCTCNLEKQIAAAIEKEKTHEFLLGLDGPVYGSLRSNLLSNTTVLPGLSKVYQMMIQEERLSKMARTQDARGEAAAFLVRSGGNGGPSTVKDKGKVVCSYCKKEGHERDRCFKLTGEYPDWWYANKAGRGKERSGGSARDFTRKGISVQANATLGDSKADVVNEQGSSSQLPTLTGDQWNSLLEFVKKFNAGEGVEKLAGPNFEDADWSG</sequence>
<accession>A0AAV0FZQ7</accession>
<dbReference type="PANTHER" id="PTHR37610:SF97">
    <property type="entry name" value="RETROTRANSPOSON GAG DOMAIN-CONTAINING PROTEIN"/>
    <property type="match status" value="1"/>
</dbReference>
<proteinExistence type="predicted"/>
<organism evidence="2 3">
    <name type="scientific">Cuscuta epithymum</name>
    <dbReference type="NCBI Taxonomy" id="186058"/>
    <lineage>
        <taxon>Eukaryota</taxon>
        <taxon>Viridiplantae</taxon>
        <taxon>Streptophyta</taxon>
        <taxon>Embryophyta</taxon>
        <taxon>Tracheophyta</taxon>
        <taxon>Spermatophyta</taxon>
        <taxon>Magnoliopsida</taxon>
        <taxon>eudicotyledons</taxon>
        <taxon>Gunneridae</taxon>
        <taxon>Pentapetalae</taxon>
        <taxon>asterids</taxon>
        <taxon>lamiids</taxon>
        <taxon>Solanales</taxon>
        <taxon>Convolvulaceae</taxon>
        <taxon>Cuscuteae</taxon>
        <taxon>Cuscuta</taxon>
        <taxon>Cuscuta subgen. Cuscuta</taxon>
    </lineage>
</organism>
<comment type="caution">
    <text evidence="2">The sequence shown here is derived from an EMBL/GenBank/DDBJ whole genome shotgun (WGS) entry which is preliminary data.</text>
</comment>
<evidence type="ECO:0000313" key="2">
    <source>
        <dbReference type="EMBL" id="CAH9140857.1"/>
    </source>
</evidence>
<evidence type="ECO:0000259" key="1">
    <source>
        <dbReference type="Pfam" id="PF14244"/>
    </source>
</evidence>
<dbReference type="PANTHER" id="PTHR37610">
    <property type="entry name" value="CCHC-TYPE DOMAIN-CONTAINING PROTEIN"/>
    <property type="match status" value="1"/>
</dbReference>
<protein>
    <recommendedName>
        <fullName evidence="1">Retrotransposon Copia-like N-terminal domain-containing protein</fullName>
    </recommendedName>
</protein>
<name>A0AAV0FZQ7_9ASTE</name>